<dbReference type="SUPFAM" id="SSF55464">
    <property type="entry name" value="Origin of replication-binding domain, RBD-like"/>
    <property type="match status" value="1"/>
</dbReference>
<dbReference type="Gene3D" id="3.40.50.300">
    <property type="entry name" value="P-loop containing nucleotide triphosphate hydrolases"/>
    <property type="match status" value="1"/>
</dbReference>
<dbReference type="SUPFAM" id="SSF52540">
    <property type="entry name" value="P-loop containing nucleoside triphosphate hydrolases"/>
    <property type="match status" value="2"/>
</dbReference>
<reference evidence="4" key="1">
    <citation type="submission" date="2020-04" db="EMBL/GenBank/DDBJ databases">
        <title>Description of novel Gluconacetobacter.</title>
        <authorList>
            <person name="Sombolestani A."/>
        </authorList>
    </citation>
    <scope>NUCLEOTIDE SEQUENCE [LARGE SCALE GENOMIC DNA]</scope>
    <source>
        <strain evidence="4">LMG 1745</strain>
    </source>
</reference>
<comment type="caution">
    <text evidence="3">The sequence shown here is derived from an EMBL/GenBank/DDBJ whole genome shotgun (WGS) entry which is preliminary data.</text>
</comment>
<dbReference type="EMBL" id="JABCQH010000012">
    <property type="protein sequence ID" value="MBF0889345.1"/>
    <property type="molecule type" value="Genomic_DNA"/>
</dbReference>
<dbReference type="Pfam" id="PF13604">
    <property type="entry name" value="AAA_30"/>
    <property type="match status" value="1"/>
</dbReference>
<dbReference type="InterPro" id="IPR014862">
    <property type="entry name" value="TrwC"/>
</dbReference>
<sequence>MITYRKLSAAGAGKLIVAYLREHQLEPEKDARFERDGEKGQFESGDRLNSYYTGRDARGSWAPDMSERIASELGIDVTTRPTDEALARLFEGKRADTGEKWAGAHANREISGIDFTAAPDKSVTLAAEFASTQAEQALIWAAIHQANDRAMAFIAKEVGIARRGKGGVSYNEGGDVGWVSFRHYTARPVMKIQDGAKGPTAAVEVLVPGDPQAHIHNIMFNAVATESGHLGSLDSKRVTGMTSHMFGGYFQAELATELRKLGIRVDVDARGKAVVISDIPEEARELFSKRSKQAERMAKAFVKRQGGDWKAMSAEQKFKILHQANLTYRSNKYTGHNERDIWREEADEIGWHHDTVLTDEKTVLLSQQERFEKAYGIAAKMLADEFRTAAVIDRDAFRTHAAHGLIASGIEGMEDVERVADLIQERGIEINGEQVRFLEREQDGRLRVATSIQLSFEKEMARLAGLSSRTRDGALSDEQIAAAVARSGLDFLREPAHGAAQLAAINALGQAGGLGFLIGVAGSGKTTLLKPLVDAWQEDGRTVIGAAIAWRQADALKDAGITQTYAMTPLLDGLAQGKIELDRQSVLVLDEVSQVSPRQLLEILQLQQEKGFALRVVGDREQAQAIEAGDAVELLLRVMPKEARPELLSTIRQKSARGRQIASMFRSPGRDLSQTEDEQKKADIARAREAIDMKRKDGTIRLVGGDHDQVVEQIADLYLRRRDMLTQAGSERGITMSAPTNEDVMDLSRAVRDRLRRRGEIGQEEIVKAAIDQRGVTYELPLAVGDRVRLFAKTSVRVDTAHGRRWRDLGSNGDFTTVKGWSDEGLVLQNAKGREGLVPWTRLADPKTGRVRLGFGHAMTVDAAQGVTSDEHINAMPRGSSAMTGFTSYVAESRHVHRCWTAVSEGSLREAETFSRTLGDIRPVTVNDLYDRLASDMGRHPYKSLAVDLAKARLAHEEANTRWIRQNHVNERTRQKGQSPGGQVRRQVEEAPIRDVPRAQWDDVSRKLRKAGYAAQDALNAARRVEDLQERRRAQQAEERLRQARAAAQEEELRERDRTRVRSTGRGI</sequence>
<dbReference type="RefSeq" id="WP_194263115.1">
    <property type="nucleotide sequence ID" value="NZ_JABCQH010000012.1"/>
</dbReference>
<feature type="domain" description="TrwC relaxase" evidence="2">
    <location>
        <begin position="41"/>
        <end position="348"/>
    </location>
</feature>
<gene>
    <name evidence="3" type="ORF">HKD19_12385</name>
</gene>
<keyword evidence="4" id="KW-1185">Reference proteome</keyword>
<feature type="compositionally biased region" description="Basic and acidic residues" evidence="1">
    <location>
        <begin position="1030"/>
        <end position="1042"/>
    </location>
</feature>
<dbReference type="Proteomes" id="UP000662701">
    <property type="component" value="Unassembled WGS sequence"/>
</dbReference>
<feature type="compositionally biased region" description="Basic and acidic residues" evidence="1">
    <location>
        <begin position="1051"/>
        <end position="1060"/>
    </location>
</feature>
<accession>A0ABR9YXS0</accession>
<dbReference type="NCBIfam" id="NF041492">
    <property type="entry name" value="MobF"/>
    <property type="match status" value="1"/>
</dbReference>
<evidence type="ECO:0000313" key="3">
    <source>
        <dbReference type="EMBL" id="MBF0889345.1"/>
    </source>
</evidence>
<protein>
    <submittedName>
        <fullName evidence="3">Relaxase domain-containing protein</fullName>
    </submittedName>
</protein>
<reference evidence="3 4" key="2">
    <citation type="submission" date="2020-11" db="EMBL/GenBank/DDBJ databases">
        <title>Description of novel Gluconobacter species.</title>
        <authorList>
            <person name="Cleenwerck I."/>
            <person name="Cnockaert M."/>
            <person name="Borremans W."/>
            <person name="Wieme A.D."/>
            <person name="De Vuyst L."/>
            <person name="Vandamme P."/>
        </authorList>
    </citation>
    <scope>NUCLEOTIDE SEQUENCE [LARGE SCALE GENOMIC DNA]</scope>
    <source>
        <strain evidence="3 4">LMG 1745</strain>
    </source>
</reference>
<feature type="region of interest" description="Disordered" evidence="1">
    <location>
        <begin position="1030"/>
        <end position="1068"/>
    </location>
</feature>
<proteinExistence type="predicted"/>
<dbReference type="Pfam" id="PF08751">
    <property type="entry name" value="TrwC"/>
    <property type="match status" value="1"/>
</dbReference>
<organism evidence="3 4">
    <name type="scientific">Gluconobacter cadivus</name>
    <dbReference type="NCBI Taxonomy" id="2728101"/>
    <lineage>
        <taxon>Bacteria</taxon>
        <taxon>Pseudomonadati</taxon>
        <taxon>Pseudomonadota</taxon>
        <taxon>Alphaproteobacteria</taxon>
        <taxon>Acetobacterales</taxon>
        <taxon>Acetobacteraceae</taxon>
        <taxon>Gluconobacter</taxon>
    </lineage>
</organism>
<evidence type="ECO:0000313" key="4">
    <source>
        <dbReference type="Proteomes" id="UP000662701"/>
    </source>
</evidence>
<evidence type="ECO:0000256" key="1">
    <source>
        <dbReference type="SAM" id="MobiDB-lite"/>
    </source>
</evidence>
<name>A0ABR9YXS0_9PROT</name>
<dbReference type="InterPro" id="IPR027417">
    <property type="entry name" value="P-loop_NTPase"/>
</dbReference>
<evidence type="ECO:0000259" key="2">
    <source>
        <dbReference type="Pfam" id="PF08751"/>
    </source>
</evidence>
<feature type="region of interest" description="Disordered" evidence="1">
    <location>
        <begin position="965"/>
        <end position="993"/>
    </location>
</feature>